<dbReference type="InterPro" id="IPR036691">
    <property type="entry name" value="Endo/exonu/phosph_ase_sf"/>
</dbReference>
<sequence length="508" mass="57269">MFASHNISSHKFLSSSPKNTIPSRNYSFSLRKNVQTSALRDETYFGVNLQDEEVLFGDGYDHAQERGVFCFKNKPPNIDEGTKGLRAGLHVDNPQTSYVPESPNAGAGSPVKLEKTIWILSFLTPLSKGAGGDQFSGTINNLKNLHHFDFLAVLEPRISGVRAANVIKKLNFERKEVVEASGKRDCSWRHLTDVGAAHNLPWTIIGDFNETVCSDERKGGSDRWKPGGLANWIQVHKLVDLGFIGSPYTWTDKRDNGKTIWRRIDRGICNTSWRIAFSEAFIKHLPRINSDHNPLLLSLDSLHIPGSHVKPFRFEAMWLKHDRRRRNKLEGLENEVGQWIDSKEDMKEIVIRYFENIFSAKPCRANLNIQYGFPHIQQRVLENLNSRVSVLEIQNSLFAIGSVNAPGPDGIPANFFQHAWDICGRDLVCLVQYCFNCGNILEGLNNKLIALIPKVDKPSSMKQLRPISLCNTICKVHFKDYCFQITISHEQVGVSHSSELCTAETDGG</sequence>
<comment type="caution">
    <text evidence="2">The sequence shown here is derived from an EMBL/GenBank/DDBJ whole genome shotgun (WGS) entry which is preliminary data.</text>
</comment>
<organism evidence="2 3">
    <name type="scientific">Prunus dulcis</name>
    <name type="common">Almond</name>
    <name type="synonym">Amygdalus dulcis</name>
    <dbReference type="NCBI Taxonomy" id="3755"/>
    <lineage>
        <taxon>Eukaryota</taxon>
        <taxon>Viridiplantae</taxon>
        <taxon>Streptophyta</taxon>
        <taxon>Embryophyta</taxon>
        <taxon>Tracheophyta</taxon>
        <taxon>Spermatophyta</taxon>
        <taxon>Magnoliopsida</taxon>
        <taxon>eudicotyledons</taxon>
        <taxon>Gunneridae</taxon>
        <taxon>Pentapetalae</taxon>
        <taxon>rosids</taxon>
        <taxon>fabids</taxon>
        <taxon>Rosales</taxon>
        <taxon>Rosaceae</taxon>
        <taxon>Amygdaloideae</taxon>
        <taxon>Amygdaleae</taxon>
        <taxon>Prunus</taxon>
    </lineage>
</organism>
<evidence type="ECO:0008006" key="4">
    <source>
        <dbReference type="Google" id="ProtNLM"/>
    </source>
</evidence>
<evidence type="ECO:0000313" key="2">
    <source>
        <dbReference type="EMBL" id="KAI5322896.1"/>
    </source>
</evidence>
<evidence type="ECO:0000256" key="1">
    <source>
        <dbReference type="SAM" id="MobiDB-lite"/>
    </source>
</evidence>
<protein>
    <recommendedName>
        <fullName evidence="4">DNAse I-like superfamily protein</fullName>
    </recommendedName>
</protein>
<name>A0AAD4YVG8_PRUDU</name>
<gene>
    <name evidence="2" type="ORF">L3X38_031968</name>
</gene>
<dbReference type="PANTHER" id="PTHR33710">
    <property type="entry name" value="BNAC02G09200D PROTEIN"/>
    <property type="match status" value="1"/>
</dbReference>
<evidence type="ECO:0000313" key="3">
    <source>
        <dbReference type="Proteomes" id="UP001054821"/>
    </source>
</evidence>
<dbReference type="AlphaFoldDB" id="A0AAD4YVG8"/>
<dbReference type="PANTHER" id="PTHR33710:SF77">
    <property type="entry name" value="DNASE I-LIKE SUPERFAMILY PROTEIN"/>
    <property type="match status" value="1"/>
</dbReference>
<dbReference type="Gene3D" id="3.60.10.10">
    <property type="entry name" value="Endonuclease/exonuclease/phosphatase"/>
    <property type="match status" value="1"/>
</dbReference>
<dbReference type="EMBL" id="JAJFAZ020000006">
    <property type="protein sequence ID" value="KAI5322896.1"/>
    <property type="molecule type" value="Genomic_DNA"/>
</dbReference>
<reference evidence="2 3" key="1">
    <citation type="journal article" date="2022" name="G3 (Bethesda)">
        <title>Whole-genome sequence and methylome profiling of the almond [Prunus dulcis (Mill.) D.A. Webb] cultivar 'Nonpareil'.</title>
        <authorList>
            <person name="D'Amico-Willman K.M."/>
            <person name="Ouma W.Z."/>
            <person name="Meulia T."/>
            <person name="Sideli G.M."/>
            <person name="Gradziel T.M."/>
            <person name="Fresnedo-Ramirez J."/>
        </authorList>
    </citation>
    <scope>NUCLEOTIDE SEQUENCE [LARGE SCALE GENOMIC DNA]</scope>
    <source>
        <strain evidence="2">Clone GOH B32 T37-40</strain>
    </source>
</reference>
<feature type="region of interest" description="Disordered" evidence="1">
    <location>
        <begin position="87"/>
        <end position="107"/>
    </location>
</feature>
<keyword evidence="3" id="KW-1185">Reference proteome</keyword>
<dbReference type="SUPFAM" id="SSF56219">
    <property type="entry name" value="DNase I-like"/>
    <property type="match status" value="1"/>
</dbReference>
<dbReference type="Proteomes" id="UP001054821">
    <property type="component" value="Chromosome 6"/>
</dbReference>
<proteinExistence type="predicted"/>
<accession>A0AAD4YVG8</accession>